<organism evidence="1 2">
    <name type="scientific">Dermacentor silvarum</name>
    <name type="common">Tick</name>
    <dbReference type="NCBI Taxonomy" id="543639"/>
    <lineage>
        <taxon>Eukaryota</taxon>
        <taxon>Metazoa</taxon>
        <taxon>Ecdysozoa</taxon>
        <taxon>Arthropoda</taxon>
        <taxon>Chelicerata</taxon>
        <taxon>Arachnida</taxon>
        <taxon>Acari</taxon>
        <taxon>Parasitiformes</taxon>
        <taxon>Ixodida</taxon>
        <taxon>Ixodoidea</taxon>
        <taxon>Ixodidae</taxon>
        <taxon>Rhipicephalinae</taxon>
        <taxon>Dermacentor</taxon>
    </lineage>
</organism>
<protein>
    <submittedName>
        <fullName evidence="1">Uncharacterized protein</fullName>
    </submittedName>
</protein>
<proteinExistence type="predicted"/>
<comment type="caution">
    <text evidence="1">The sequence shown here is derived from an EMBL/GenBank/DDBJ whole genome shotgun (WGS) entry which is preliminary data.</text>
</comment>
<dbReference type="EMBL" id="CM023479">
    <property type="protein sequence ID" value="KAH7973758.1"/>
    <property type="molecule type" value="Genomic_DNA"/>
</dbReference>
<dbReference type="Proteomes" id="UP000821865">
    <property type="component" value="Chromosome 10"/>
</dbReference>
<keyword evidence="2" id="KW-1185">Reference proteome</keyword>
<accession>A0ACB8DMU4</accession>
<gene>
    <name evidence="1" type="ORF">HPB49_004885</name>
</gene>
<evidence type="ECO:0000313" key="1">
    <source>
        <dbReference type="EMBL" id="KAH7973758.1"/>
    </source>
</evidence>
<name>A0ACB8DMU4_DERSI</name>
<evidence type="ECO:0000313" key="2">
    <source>
        <dbReference type="Proteomes" id="UP000821865"/>
    </source>
</evidence>
<reference evidence="1" key="1">
    <citation type="submission" date="2020-05" db="EMBL/GenBank/DDBJ databases">
        <title>Large-scale comparative analyses of tick genomes elucidate their genetic diversity and vector capacities.</title>
        <authorList>
            <person name="Jia N."/>
            <person name="Wang J."/>
            <person name="Shi W."/>
            <person name="Du L."/>
            <person name="Sun Y."/>
            <person name="Zhan W."/>
            <person name="Jiang J."/>
            <person name="Wang Q."/>
            <person name="Zhang B."/>
            <person name="Ji P."/>
            <person name="Sakyi L.B."/>
            <person name="Cui X."/>
            <person name="Yuan T."/>
            <person name="Jiang B."/>
            <person name="Yang W."/>
            <person name="Lam T.T.-Y."/>
            <person name="Chang Q."/>
            <person name="Ding S."/>
            <person name="Wang X."/>
            <person name="Zhu J."/>
            <person name="Ruan X."/>
            <person name="Zhao L."/>
            <person name="Wei J."/>
            <person name="Que T."/>
            <person name="Du C."/>
            <person name="Cheng J."/>
            <person name="Dai P."/>
            <person name="Han X."/>
            <person name="Huang E."/>
            <person name="Gao Y."/>
            <person name="Liu J."/>
            <person name="Shao H."/>
            <person name="Ye R."/>
            <person name="Li L."/>
            <person name="Wei W."/>
            <person name="Wang X."/>
            <person name="Wang C."/>
            <person name="Yang T."/>
            <person name="Huo Q."/>
            <person name="Li W."/>
            <person name="Guo W."/>
            <person name="Chen H."/>
            <person name="Zhou L."/>
            <person name="Ni X."/>
            <person name="Tian J."/>
            <person name="Zhou Y."/>
            <person name="Sheng Y."/>
            <person name="Liu T."/>
            <person name="Pan Y."/>
            <person name="Xia L."/>
            <person name="Li J."/>
            <person name="Zhao F."/>
            <person name="Cao W."/>
        </authorList>
    </citation>
    <scope>NUCLEOTIDE SEQUENCE</scope>
    <source>
        <strain evidence="1">Dsil-2018</strain>
    </source>
</reference>
<sequence length="74" mass="8615">MNVSHRGLHHKTFQKYLKKFKEPEGMEQFYSESAPAVKKVYKMDTSFCRDITVSYNGTWHKRGHMTHIGVGAII</sequence>